<dbReference type="SUPFAM" id="SSF48264">
    <property type="entry name" value="Cytochrome P450"/>
    <property type="match status" value="2"/>
</dbReference>
<comment type="cofactor">
    <cofactor evidence="11">
        <name>heme</name>
        <dbReference type="ChEBI" id="CHEBI:30413"/>
    </cofactor>
</comment>
<dbReference type="PANTHER" id="PTHR24282">
    <property type="entry name" value="CYTOCHROME P450 FAMILY MEMBER"/>
    <property type="match status" value="1"/>
</dbReference>
<comment type="subcellular location">
    <subcellularLocation>
        <location evidence="1">Membrane</location>
        <topology evidence="1">Single-pass membrane protein</topology>
    </subcellularLocation>
</comment>
<evidence type="ECO:0000256" key="1">
    <source>
        <dbReference type="ARBA" id="ARBA00004167"/>
    </source>
</evidence>
<feature type="binding site" description="axial binding residue" evidence="11">
    <location>
        <position position="912"/>
    </location>
    <ligand>
        <name>heme</name>
        <dbReference type="ChEBI" id="CHEBI:30413"/>
    </ligand>
    <ligandPart>
        <name>Fe</name>
        <dbReference type="ChEBI" id="CHEBI:18248"/>
    </ligandPart>
</feature>
<organism evidence="12 13">
    <name type="scientific">Ziziphus jujuba var. spinosa</name>
    <dbReference type="NCBI Taxonomy" id="714518"/>
    <lineage>
        <taxon>Eukaryota</taxon>
        <taxon>Viridiplantae</taxon>
        <taxon>Streptophyta</taxon>
        <taxon>Embryophyta</taxon>
        <taxon>Tracheophyta</taxon>
        <taxon>Spermatophyta</taxon>
        <taxon>Magnoliopsida</taxon>
        <taxon>eudicotyledons</taxon>
        <taxon>Gunneridae</taxon>
        <taxon>Pentapetalae</taxon>
        <taxon>rosids</taxon>
        <taxon>fabids</taxon>
        <taxon>Rosales</taxon>
        <taxon>Rhamnaceae</taxon>
        <taxon>Paliureae</taxon>
        <taxon>Ziziphus</taxon>
    </lineage>
</organism>
<dbReference type="InterPro" id="IPR017972">
    <property type="entry name" value="Cyt_P450_CS"/>
</dbReference>
<evidence type="ECO:0000313" key="12">
    <source>
        <dbReference type="EMBL" id="KAH7516132.1"/>
    </source>
</evidence>
<proteinExistence type="inferred from homology"/>
<dbReference type="GO" id="GO:0016705">
    <property type="term" value="F:oxidoreductase activity, acting on paired donors, with incorporation or reduction of molecular oxygen"/>
    <property type="evidence" value="ECO:0007669"/>
    <property type="project" value="InterPro"/>
</dbReference>
<evidence type="ECO:0000256" key="7">
    <source>
        <dbReference type="ARBA" id="ARBA00023002"/>
    </source>
</evidence>
<keyword evidence="10" id="KW-0472">Membrane</keyword>
<dbReference type="GO" id="GO:0020037">
    <property type="term" value="F:heme binding"/>
    <property type="evidence" value="ECO:0007669"/>
    <property type="project" value="InterPro"/>
</dbReference>
<dbReference type="InterPro" id="IPR036396">
    <property type="entry name" value="Cyt_P450_sf"/>
</dbReference>
<dbReference type="EMBL" id="JAEACU010000010">
    <property type="protein sequence ID" value="KAH7516132.1"/>
    <property type="molecule type" value="Genomic_DNA"/>
</dbReference>
<dbReference type="GO" id="GO:0016020">
    <property type="term" value="C:membrane"/>
    <property type="evidence" value="ECO:0007669"/>
    <property type="project" value="UniProtKB-SubCell"/>
</dbReference>
<evidence type="ECO:0000256" key="4">
    <source>
        <dbReference type="ARBA" id="ARBA00022692"/>
    </source>
</evidence>
<accession>A0A978UMT0</accession>
<comment type="similarity">
    <text evidence="2">Belongs to the cytochrome P450 family.</text>
</comment>
<sequence>MMALQGIKGPSYRFIHGNNKEILSMKKEAIAKAIRLSHDILYKLQPHCHLWTNLYEPELIKEILNDRDGAYPKQDINVYNKKIFGDGLGASKGEKWAKMRKLANYAFHAESLRDMVPAMVASTETMLERWKYQEGKEIDVFEEFRLLTSEIISKTAFGSSYQEGKHIFEMISKLSIFIPRNFHKLRVPGISKFIKTTDQIESEKLEKEIHHSIKQIIKKREDKVMKGEEQSFGNDFLGILLQAHHDANEDQRISVENVIDECKTFYFTGQETTNTLLAWTVLLLAIHSDWQEEARKEMNMIINETLRLYPPVTAISRKVKNKEVRLGKLILPPNMLLYMSTLAIHHDTQIWGEDVHLFKPERFSEGVAKATKNNIGAFFPFGIGPRTCVGFNFAFTEAKIALSMILQRYSFSLSPAYVHSPFQLITLRPQHGVQVRYVNRKKVYRKMNTMRDIVILFSSFLCLCFSLALIKIFHKLWWSPVRLQYLMGLQGIKGPSYRFIHGNNQEMLSIKKEAMAKPMLGLSHDIYHKVQPHIHLWTNLYGKNFIQWYGPQAQFIITEPELIKEILNDRDGVYPKTEINAHYKKKIFGDGLGTSKGEKWVKMRKLANHAFHAESLKGMIPAMVASMEPMLEKWKNHEGKEIEVFEEFRLLTSEIISRTAFGSSYLEGKNIFEMLKKLTFLVSKNVYKLSFPGIDKLIKSEDQIELEKLEKVIRHSIIQIIKKREEKAMEEDQKDSFGNDFLGILLKAHHDANEKQRISVDNVVDECKTFYFAGQETSNTLLTWAVFLLAVHTDWQEEARKEVVSLFGQQIPTPDGITKLKTMSMIINETLRLYPPVIGILRKVEKGVKLGKLILPPNMLLYMSNLAIHHDPKIWGEDVHLFKPERFSEGIAKATKNNIAAYFPFGIGPRTCVGFNFAFTEAKIALAMILQRYSFTLSPTYIHSPSQLITLRPQHGLQVMLHSV</sequence>
<dbReference type="InterPro" id="IPR002401">
    <property type="entry name" value="Cyt_P450_E_grp-I"/>
</dbReference>
<dbReference type="GO" id="GO:0004497">
    <property type="term" value="F:monooxygenase activity"/>
    <property type="evidence" value="ECO:0007669"/>
    <property type="project" value="UniProtKB-KW"/>
</dbReference>
<dbReference type="PANTHER" id="PTHR24282:SF20">
    <property type="entry name" value="CYTOCHROME P450 CYP749A22-LIKE"/>
    <property type="match status" value="1"/>
</dbReference>
<keyword evidence="3 11" id="KW-0349">Heme</keyword>
<keyword evidence="9" id="KW-0503">Monooxygenase</keyword>
<keyword evidence="6" id="KW-1133">Transmembrane helix</keyword>
<evidence type="ECO:0000256" key="11">
    <source>
        <dbReference type="PIRSR" id="PIRSR602401-1"/>
    </source>
</evidence>
<gene>
    <name evidence="12" type="ORF">FEM48_Zijuj10G0102700</name>
</gene>
<evidence type="ECO:0000256" key="6">
    <source>
        <dbReference type="ARBA" id="ARBA00022989"/>
    </source>
</evidence>
<evidence type="ECO:0000256" key="9">
    <source>
        <dbReference type="ARBA" id="ARBA00023033"/>
    </source>
</evidence>
<dbReference type="InterPro" id="IPR050665">
    <property type="entry name" value="Cytochrome_P450_Monooxygen"/>
</dbReference>
<evidence type="ECO:0000313" key="13">
    <source>
        <dbReference type="Proteomes" id="UP000813462"/>
    </source>
</evidence>
<dbReference type="PRINTS" id="PR00463">
    <property type="entry name" value="EP450I"/>
</dbReference>
<dbReference type="Gene3D" id="1.10.630.10">
    <property type="entry name" value="Cytochrome P450"/>
    <property type="match status" value="2"/>
</dbReference>
<keyword evidence="5 11" id="KW-0479">Metal-binding</keyword>
<dbReference type="Pfam" id="PF00067">
    <property type="entry name" value="p450"/>
    <property type="match status" value="2"/>
</dbReference>
<reference evidence="12" key="1">
    <citation type="journal article" date="2021" name="Front. Plant Sci.">
        <title>Chromosome-Scale Genome Assembly for Chinese Sour Jujube and Insights Into Its Genome Evolution and Domestication Signature.</title>
        <authorList>
            <person name="Shen L.-Y."/>
            <person name="Luo H."/>
            <person name="Wang X.-L."/>
            <person name="Wang X.-M."/>
            <person name="Qiu X.-J."/>
            <person name="Liu H."/>
            <person name="Zhou S.-S."/>
            <person name="Jia K.-H."/>
            <person name="Nie S."/>
            <person name="Bao Y.-T."/>
            <person name="Zhang R.-G."/>
            <person name="Yun Q.-Z."/>
            <person name="Chai Y.-H."/>
            <person name="Lu J.-Y."/>
            <person name="Li Y."/>
            <person name="Zhao S.-W."/>
            <person name="Mao J.-F."/>
            <person name="Jia S.-G."/>
            <person name="Mao Y.-M."/>
        </authorList>
    </citation>
    <scope>NUCLEOTIDE SEQUENCE</scope>
    <source>
        <strain evidence="12">AT0</strain>
        <tissue evidence="12">Leaf</tissue>
    </source>
</reference>
<dbReference type="PRINTS" id="PR00385">
    <property type="entry name" value="P450"/>
</dbReference>
<protein>
    <recommendedName>
        <fullName evidence="14">Cytochrome P450 CYP749A22-like</fullName>
    </recommendedName>
</protein>
<dbReference type="GO" id="GO:0005506">
    <property type="term" value="F:iron ion binding"/>
    <property type="evidence" value="ECO:0007669"/>
    <property type="project" value="InterPro"/>
</dbReference>
<dbReference type="PROSITE" id="PS00086">
    <property type="entry name" value="CYTOCHROME_P450"/>
    <property type="match status" value="2"/>
</dbReference>
<evidence type="ECO:0008006" key="14">
    <source>
        <dbReference type="Google" id="ProtNLM"/>
    </source>
</evidence>
<evidence type="ECO:0000256" key="2">
    <source>
        <dbReference type="ARBA" id="ARBA00010617"/>
    </source>
</evidence>
<evidence type="ECO:0000256" key="8">
    <source>
        <dbReference type="ARBA" id="ARBA00023004"/>
    </source>
</evidence>
<dbReference type="FunFam" id="1.10.630.10:FF:000029">
    <property type="entry name" value="Cytochrome P450 734A1"/>
    <property type="match status" value="1"/>
</dbReference>
<dbReference type="AlphaFoldDB" id="A0A978UMT0"/>
<name>A0A978UMT0_ZIZJJ</name>
<evidence type="ECO:0000256" key="3">
    <source>
        <dbReference type="ARBA" id="ARBA00022617"/>
    </source>
</evidence>
<dbReference type="InterPro" id="IPR001128">
    <property type="entry name" value="Cyt_P450"/>
</dbReference>
<dbReference type="Proteomes" id="UP000813462">
    <property type="component" value="Unassembled WGS sequence"/>
</dbReference>
<evidence type="ECO:0000256" key="10">
    <source>
        <dbReference type="ARBA" id="ARBA00023136"/>
    </source>
</evidence>
<comment type="caution">
    <text evidence="12">The sequence shown here is derived from an EMBL/GenBank/DDBJ whole genome shotgun (WGS) entry which is preliminary data.</text>
</comment>
<keyword evidence="4" id="KW-0812">Transmembrane</keyword>
<keyword evidence="7" id="KW-0560">Oxidoreductase</keyword>
<evidence type="ECO:0000256" key="5">
    <source>
        <dbReference type="ARBA" id="ARBA00022723"/>
    </source>
</evidence>
<keyword evidence="8 11" id="KW-0408">Iron</keyword>